<dbReference type="GO" id="GO:0008379">
    <property type="term" value="F:thioredoxin peroxidase activity"/>
    <property type="evidence" value="ECO:0007669"/>
    <property type="project" value="InterPro"/>
</dbReference>
<dbReference type="Pfam" id="PF08534">
    <property type="entry name" value="Redoxin"/>
    <property type="match status" value="1"/>
</dbReference>
<feature type="active site" description="Cysteine sulfenic acid (-SOH) intermediate" evidence="8">
    <location>
        <position position="73"/>
    </location>
</feature>
<dbReference type="GO" id="GO:0045454">
    <property type="term" value="P:cell redox homeostasis"/>
    <property type="evidence" value="ECO:0007669"/>
    <property type="project" value="TreeGrafter"/>
</dbReference>
<comment type="similarity">
    <text evidence="2 9">Belongs to the peroxiredoxin family. Prx5 subfamily.</text>
</comment>
<evidence type="ECO:0000256" key="1">
    <source>
        <dbReference type="ARBA" id="ARBA00003330"/>
    </source>
</evidence>
<dbReference type="InterPro" id="IPR037944">
    <property type="entry name" value="PRX5-like"/>
</dbReference>
<keyword evidence="5 9" id="KW-0560">Oxidoreductase</keyword>
<reference evidence="12" key="1">
    <citation type="submission" date="2014-03" db="EMBL/GenBank/DDBJ databases">
        <authorList>
            <person name="Aksoy S."/>
            <person name="Warren W."/>
            <person name="Wilson R.K."/>
        </authorList>
    </citation>
    <scope>NUCLEOTIDE SEQUENCE [LARGE SCALE GENOMIC DNA]</scope>
    <source>
        <strain evidence="12">IAEA</strain>
    </source>
</reference>
<dbReference type="STRING" id="7398.A0A1A9ZZ81"/>
<feature type="domain" description="Thioredoxin" evidence="10">
    <location>
        <begin position="29"/>
        <end position="187"/>
    </location>
</feature>
<dbReference type="GO" id="GO:0005777">
    <property type="term" value="C:peroxisome"/>
    <property type="evidence" value="ECO:0007669"/>
    <property type="project" value="TreeGrafter"/>
</dbReference>
<dbReference type="EnsemblMetazoa" id="GPAI029507-RA">
    <property type="protein sequence ID" value="GPAI029507-PA"/>
    <property type="gene ID" value="GPAI029507"/>
</dbReference>
<reference evidence="11" key="2">
    <citation type="submission" date="2020-05" db="UniProtKB">
        <authorList>
            <consortium name="EnsemblMetazoa"/>
        </authorList>
    </citation>
    <scope>IDENTIFICATION</scope>
    <source>
        <strain evidence="11">IAEA</strain>
    </source>
</reference>
<evidence type="ECO:0000256" key="7">
    <source>
        <dbReference type="ARBA" id="ARBA00049091"/>
    </source>
</evidence>
<keyword evidence="12" id="KW-1185">Reference proteome</keyword>
<dbReference type="CDD" id="cd03013">
    <property type="entry name" value="PRX5_like"/>
    <property type="match status" value="1"/>
</dbReference>
<dbReference type="PROSITE" id="PS51352">
    <property type="entry name" value="THIOREDOXIN_2"/>
    <property type="match status" value="1"/>
</dbReference>
<evidence type="ECO:0000256" key="8">
    <source>
        <dbReference type="PIRSR" id="PIRSR637944-1"/>
    </source>
</evidence>
<dbReference type="InterPro" id="IPR036249">
    <property type="entry name" value="Thioredoxin-like_sf"/>
</dbReference>
<keyword evidence="3 9" id="KW-0575">Peroxidase</keyword>
<dbReference type="GO" id="GO:0042744">
    <property type="term" value="P:hydrogen peroxide catabolic process"/>
    <property type="evidence" value="ECO:0007669"/>
    <property type="project" value="TreeGrafter"/>
</dbReference>
<comment type="function">
    <text evidence="1">Thiol-specific peroxidase that catalyzes the reduction of hydrogen peroxide and organic hydroperoxides to water and alcohols, respectively. Plays a role in cell protection against oxidative stress by detoxifying peroxides and as sensor of hydrogen peroxide-mediated signaling events.</text>
</comment>
<evidence type="ECO:0000259" key="10">
    <source>
        <dbReference type="PROSITE" id="PS51352"/>
    </source>
</evidence>
<evidence type="ECO:0000256" key="5">
    <source>
        <dbReference type="ARBA" id="ARBA00023002"/>
    </source>
</evidence>
<dbReference type="GO" id="GO:0034599">
    <property type="term" value="P:cellular response to oxidative stress"/>
    <property type="evidence" value="ECO:0007669"/>
    <property type="project" value="InterPro"/>
</dbReference>
<evidence type="ECO:0000313" key="11">
    <source>
        <dbReference type="EnsemblMetazoa" id="GPAI029507-PA"/>
    </source>
</evidence>
<dbReference type="InterPro" id="IPR013740">
    <property type="entry name" value="Redoxin"/>
</dbReference>
<evidence type="ECO:0000313" key="12">
    <source>
        <dbReference type="Proteomes" id="UP000092445"/>
    </source>
</evidence>
<dbReference type="GO" id="GO:0005739">
    <property type="term" value="C:mitochondrion"/>
    <property type="evidence" value="ECO:0007669"/>
    <property type="project" value="TreeGrafter"/>
</dbReference>
<proteinExistence type="inferred from homology"/>
<protein>
    <recommendedName>
        <fullName evidence="9">Peroxiredoxin-5</fullName>
        <ecNumber evidence="9">1.11.1.24</ecNumber>
    </recommendedName>
</protein>
<dbReference type="VEuPathDB" id="VectorBase:GPAI029507"/>
<evidence type="ECO:0000256" key="6">
    <source>
        <dbReference type="ARBA" id="ARBA00023284"/>
    </source>
</evidence>
<dbReference type="Proteomes" id="UP000092445">
    <property type="component" value="Unassembled WGS sequence"/>
</dbReference>
<evidence type="ECO:0000256" key="9">
    <source>
        <dbReference type="RuleBase" id="RU366011"/>
    </source>
</evidence>
<keyword evidence="6 9" id="KW-0676">Redox-active center</keyword>
<dbReference type="PANTHER" id="PTHR10430:SF16">
    <property type="entry name" value="PEROXIREDOXIN-5, MITOCHONDRIAL"/>
    <property type="match status" value="1"/>
</dbReference>
<dbReference type="EC" id="1.11.1.24" evidence="9"/>
<dbReference type="Gene3D" id="3.40.30.10">
    <property type="entry name" value="Glutaredoxin"/>
    <property type="match status" value="1"/>
</dbReference>
<comment type="catalytic activity">
    <reaction evidence="7 9">
        <text>a hydroperoxide + [thioredoxin]-dithiol = an alcohol + [thioredoxin]-disulfide + H2O</text>
        <dbReference type="Rhea" id="RHEA:62620"/>
        <dbReference type="Rhea" id="RHEA-COMP:10698"/>
        <dbReference type="Rhea" id="RHEA-COMP:10700"/>
        <dbReference type="ChEBI" id="CHEBI:15377"/>
        <dbReference type="ChEBI" id="CHEBI:29950"/>
        <dbReference type="ChEBI" id="CHEBI:30879"/>
        <dbReference type="ChEBI" id="CHEBI:35924"/>
        <dbReference type="ChEBI" id="CHEBI:50058"/>
        <dbReference type="EC" id="1.11.1.24"/>
    </reaction>
</comment>
<evidence type="ECO:0000256" key="2">
    <source>
        <dbReference type="ARBA" id="ARBA00010505"/>
    </source>
</evidence>
<dbReference type="SUPFAM" id="SSF52833">
    <property type="entry name" value="Thioredoxin-like"/>
    <property type="match status" value="1"/>
</dbReference>
<keyword evidence="4 9" id="KW-0049">Antioxidant</keyword>
<sequence>MFLIRLLFPNCLLKRVTRHEFHAQRPAMAKVGDRLPSMVLFEDSPENEINIRELTSNKKIIIFVVHGAFTPDCSKIHLPGFVVSANYLKSILNIHEIICISVNDPFVMSVWGEEHGAGGKIRMLADPSGDFVKAMDLAMDLPTLGGVRSKRFSMIVGDTKVLKLNVEPSGAELGCSLAQNIVKNEIN</sequence>
<accession>A0A1A9ZZ81</accession>
<dbReference type="PANTHER" id="PTHR10430">
    <property type="entry name" value="PEROXIREDOXIN"/>
    <property type="match status" value="1"/>
</dbReference>
<dbReference type="AlphaFoldDB" id="A0A1A9ZZ81"/>
<dbReference type="FunFam" id="3.40.30.10:FF:000020">
    <property type="entry name" value="Peroxiredoxin"/>
    <property type="match status" value="1"/>
</dbReference>
<evidence type="ECO:0000256" key="4">
    <source>
        <dbReference type="ARBA" id="ARBA00022862"/>
    </source>
</evidence>
<organism evidence="11 12">
    <name type="scientific">Glossina pallidipes</name>
    <name type="common">Tsetse fly</name>
    <dbReference type="NCBI Taxonomy" id="7398"/>
    <lineage>
        <taxon>Eukaryota</taxon>
        <taxon>Metazoa</taxon>
        <taxon>Ecdysozoa</taxon>
        <taxon>Arthropoda</taxon>
        <taxon>Hexapoda</taxon>
        <taxon>Insecta</taxon>
        <taxon>Pterygota</taxon>
        <taxon>Neoptera</taxon>
        <taxon>Endopterygota</taxon>
        <taxon>Diptera</taxon>
        <taxon>Brachycera</taxon>
        <taxon>Muscomorpha</taxon>
        <taxon>Hippoboscoidea</taxon>
        <taxon>Glossinidae</taxon>
        <taxon>Glossina</taxon>
    </lineage>
</organism>
<dbReference type="InterPro" id="IPR013766">
    <property type="entry name" value="Thioredoxin_domain"/>
</dbReference>
<evidence type="ECO:0000256" key="3">
    <source>
        <dbReference type="ARBA" id="ARBA00022559"/>
    </source>
</evidence>
<name>A0A1A9ZZ81_GLOPL</name>